<protein>
    <submittedName>
        <fullName evidence="2">Phospholipid/cholesterol/gamma-HCH transport system permease protein</fullName>
    </submittedName>
</protein>
<evidence type="ECO:0000313" key="2">
    <source>
        <dbReference type="EMBL" id="SHI29418.1"/>
    </source>
</evidence>
<keyword evidence="1" id="KW-1133">Transmembrane helix</keyword>
<proteinExistence type="inferred from homology"/>
<keyword evidence="1" id="KW-0472">Membrane</keyword>
<evidence type="ECO:0000313" key="3">
    <source>
        <dbReference type="Proteomes" id="UP000184226"/>
    </source>
</evidence>
<keyword evidence="1" id="KW-1003">Cell membrane</keyword>
<dbReference type="AlphaFoldDB" id="A0A1M5ZZ06"/>
<gene>
    <name evidence="2" type="ORF">SAMN04488135_12063</name>
</gene>
<dbReference type="GO" id="GO:0043190">
    <property type="term" value="C:ATP-binding cassette (ABC) transporter complex"/>
    <property type="evidence" value="ECO:0007669"/>
    <property type="project" value="InterPro"/>
</dbReference>
<evidence type="ECO:0000256" key="1">
    <source>
        <dbReference type="RuleBase" id="RU362044"/>
    </source>
</evidence>
<keyword evidence="1" id="KW-0812">Transmembrane</keyword>
<feature type="transmembrane region" description="Helical" evidence="1">
    <location>
        <begin position="289"/>
        <end position="315"/>
    </location>
</feature>
<organism evidence="2 3">
    <name type="scientific">Pollutimonas bauzanensis</name>
    <dbReference type="NCBI Taxonomy" id="658167"/>
    <lineage>
        <taxon>Bacteria</taxon>
        <taxon>Pseudomonadati</taxon>
        <taxon>Pseudomonadota</taxon>
        <taxon>Betaproteobacteria</taxon>
        <taxon>Burkholderiales</taxon>
        <taxon>Alcaligenaceae</taxon>
        <taxon>Pollutimonas</taxon>
    </lineage>
</organism>
<feature type="transmembrane region" description="Helical" evidence="1">
    <location>
        <begin position="219"/>
        <end position="239"/>
    </location>
</feature>
<dbReference type="NCBIfam" id="TIGR00056">
    <property type="entry name" value="MlaE family lipid ABC transporter permease subunit"/>
    <property type="match status" value="1"/>
</dbReference>
<dbReference type="Proteomes" id="UP000184226">
    <property type="component" value="Unassembled WGS sequence"/>
</dbReference>
<dbReference type="EMBL" id="FQXE01000020">
    <property type="protein sequence ID" value="SHI29418.1"/>
    <property type="molecule type" value="Genomic_DNA"/>
</dbReference>
<keyword evidence="1" id="KW-0997">Cell inner membrane</keyword>
<feature type="transmembrane region" description="Helical" evidence="1">
    <location>
        <begin position="184"/>
        <end position="207"/>
    </location>
</feature>
<comment type="subcellular location">
    <subcellularLocation>
        <location evidence="1">Cell inner membrane</location>
        <topology evidence="1">Multi-pass membrane protein</topology>
    </subcellularLocation>
</comment>
<dbReference type="PANTHER" id="PTHR30188:SF3">
    <property type="entry name" value="ABC TRANSPORTER PERMEASE"/>
    <property type="match status" value="1"/>
</dbReference>
<sequence length="390" mass="40794">MAAMTTPGGQSAFLAWDASSTPPTLTVRGDWVLANYAALGRELVRFQHIVSHDAAPARARIDFAHMGALDTAGASRLFELLGAELLAAAAGPDSALPPERRALLQTVDRANAKAGAAPAAPAASCGRELLGRIGAAVEEAWQQLLALLGFMGLTLEALARGLLHPGRWRLTSVVAQIEETGLNAVPIIALLTFMVGAVVAFLGATILADFGASIYTVNLVAYAFLREFAVLLTAILMAGRTASAFTAQLGSMKANEEIDAIRMMGLGPIDLLILPRVLALLVSMPILTFVGMIAGIAGGALVCAATLDISPVMFLSIVKRDIELRHFLVGMVKAPVFAYVVGVIGCLEGFKVSGSAQSVGEHTTSAVVQSIFVVILLDALAALFFMEMGW</sequence>
<accession>A0A1M5ZZ06</accession>
<dbReference type="PANTHER" id="PTHR30188">
    <property type="entry name" value="ABC TRANSPORTER PERMEASE PROTEIN-RELATED"/>
    <property type="match status" value="1"/>
</dbReference>
<dbReference type="Pfam" id="PF02405">
    <property type="entry name" value="MlaE"/>
    <property type="match status" value="1"/>
</dbReference>
<dbReference type="STRING" id="658167.SAMN04488135_12063"/>
<comment type="similarity">
    <text evidence="1">Belongs to the MlaE permease family.</text>
</comment>
<keyword evidence="3" id="KW-1185">Reference proteome</keyword>
<dbReference type="InterPro" id="IPR030802">
    <property type="entry name" value="Permease_MalE"/>
</dbReference>
<dbReference type="InterPro" id="IPR003453">
    <property type="entry name" value="ABC_MlaE_roteobac"/>
</dbReference>
<dbReference type="GO" id="GO:0005548">
    <property type="term" value="F:phospholipid transporter activity"/>
    <property type="evidence" value="ECO:0007669"/>
    <property type="project" value="TreeGrafter"/>
</dbReference>
<feature type="transmembrane region" description="Helical" evidence="1">
    <location>
        <begin position="260"/>
        <end position="283"/>
    </location>
</feature>
<feature type="transmembrane region" description="Helical" evidence="1">
    <location>
        <begin position="367"/>
        <end position="386"/>
    </location>
</feature>
<feature type="transmembrane region" description="Helical" evidence="1">
    <location>
        <begin position="327"/>
        <end position="347"/>
    </location>
</feature>
<reference evidence="2 3" key="1">
    <citation type="submission" date="2016-11" db="EMBL/GenBank/DDBJ databases">
        <authorList>
            <person name="Jaros S."/>
            <person name="Januszkiewicz K."/>
            <person name="Wedrychowicz H."/>
        </authorList>
    </citation>
    <scope>NUCLEOTIDE SEQUENCE [LARGE SCALE GENOMIC DNA]</scope>
    <source>
        <strain evidence="2 3">CGMCC 1.10190</strain>
    </source>
</reference>
<name>A0A1M5ZZ06_9BURK</name>